<evidence type="ECO:0000313" key="3">
    <source>
        <dbReference type="Proteomes" id="UP001268819"/>
    </source>
</evidence>
<evidence type="ECO:0000256" key="1">
    <source>
        <dbReference type="SAM" id="MobiDB-lite"/>
    </source>
</evidence>
<name>A0ABU1PR71_9PSEU</name>
<feature type="compositionally biased region" description="Basic and acidic residues" evidence="1">
    <location>
        <begin position="1"/>
        <end position="11"/>
    </location>
</feature>
<evidence type="ECO:0000313" key="2">
    <source>
        <dbReference type="EMBL" id="MDR6593081.1"/>
    </source>
</evidence>
<gene>
    <name evidence="2" type="ORF">J2S66_001465</name>
</gene>
<comment type="caution">
    <text evidence="2">The sequence shown here is derived from an EMBL/GenBank/DDBJ whole genome shotgun (WGS) entry which is preliminary data.</text>
</comment>
<dbReference type="Proteomes" id="UP001268819">
    <property type="component" value="Unassembled WGS sequence"/>
</dbReference>
<sequence length="87" mass="9390">MPTIGSRDRADAGPLSPTEEADRPAVTAIPADHHPGALLLICDDCGRTHLGDEPATAWHVLWAQAVREGWRGRDRAVGPHHCRHCTG</sequence>
<keyword evidence="3" id="KW-1185">Reference proteome</keyword>
<feature type="region of interest" description="Disordered" evidence="1">
    <location>
        <begin position="1"/>
        <end position="28"/>
    </location>
</feature>
<organism evidence="2 3">
    <name type="scientific">Saccharothrix longispora</name>
    <dbReference type="NCBI Taxonomy" id="33920"/>
    <lineage>
        <taxon>Bacteria</taxon>
        <taxon>Bacillati</taxon>
        <taxon>Actinomycetota</taxon>
        <taxon>Actinomycetes</taxon>
        <taxon>Pseudonocardiales</taxon>
        <taxon>Pseudonocardiaceae</taxon>
        <taxon>Saccharothrix</taxon>
    </lineage>
</organism>
<reference evidence="2 3" key="1">
    <citation type="submission" date="2023-07" db="EMBL/GenBank/DDBJ databases">
        <title>Sequencing the genomes of 1000 actinobacteria strains.</title>
        <authorList>
            <person name="Klenk H.-P."/>
        </authorList>
    </citation>
    <scope>NUCLEOTIDE SEQUENCE [LARGE SCALE GENOMIC DNA]</scope>
    <source>
        <strain evidence="2 3">DSM 43749</strain>
    </source>
</reference>
<proteinExistence type="predicted"/>
<accession>A0ABU1PR71</accession>
<dbReference type="RefSeq" id="WP_310305355.1">
    <property type="nucleotide sequence ID" value="NZ_BAAAXB010000001.1"/>
</dbReference>
<dbReference type="EMBL" id="JAVDSG010000001">
    <property type="protein sequence ID" value="MDR6593081.1"/>
    <property type="molecule type" value="Genomic_DNA"/>
</dbReference>
<protein>
    <submittedName>
        <fullName evidence="2">Uncharacterized protein</fullName>
    </submittedName>
</protein>